<proteinExistence type="predicted"/>
<dbReference type="PANTHER" id="PTHR20883">
    <property type="entry name" value="PHYTANOYL-COA DIOXYGENASE DOMAIN CONTAINING 1"/>
    <property type="match status" value="1"/>
</dbReference>
<dbReference type="GO" id="GO:0005506">
    <property type="term" value="F:iron ion binding"/>
    <property type="evidence" value="ECO:0007669"/>
    <property type="project" value="UniProtKB-ARBA"/>
</dbReference>
<dbReference type="SUPFAM" id="SSF51197">
    <property type="entry name" value="Clavaminate synthase-like"/>
    <property type="match status" value="1"/>
</dbReference>
<keyword evidence="2" id="KW-0223">Dioxygenase</keyword>
<accession>A0A8J8BAR3</accession>
<keyword evidence="3" id="KW-1185">Reference proteome</keyword>
<dbReference type="RefSeq" id="WP_211463529.1">
    <property type="nucleotide sequence ID" value="NZ_JAGSXH010000002.1"/>
</dbReference>
<dbReference type="Pfam" id="PF05721">
    <property type="entry name" value="PhyH"/>
    <property type="match status" value="1"/>
</dbReference>
<dbReference type="Gene3D" id="2.60.120.620">
    <property type="entry name" value="q2cbj1_9rhob like domain"/>
    <property type="match status" value="1"/>
</dbReference>
<evidence type="ECO:0000313" key="3">
    <source>
        <dbReference type="Proteomes" id="UP000677913"/>
    </source>
</evidence>
<reference evidence="2" key="1">
    <citation type="submission" date="2021-04" db="EMBL/GenBank/DDBJ databases">
        <title>Genome based classification of Actinospica acidithermotolerans sp. nov., an actinobacterium isolated from an Indonesian hot spring.</title>
        <authorList>
            <person name="Kusuma A.B."/>
            <person name="Putra K.E."/>
            <person name="Nafisah S."/>
            <person name="Loh J."/>
            <person name="Nouioui I."/>
            <person name="Goodfellow M."/>
        </authorList>
    </citation>
    <scope>NUCLEOTIDE SEQUENCE</scope>
    <source>
        <strain evidence="2">DSM 45618</strain>
    </source>
</reference>
<sequence>MSATTLGSMSAHETAGGRSGARDGVHAAGAVPYDGVLLSEQQRADFDRDGYFIVRDAVPEELLGRLDEAMDRVYAAEKQSGGLHPDDQSLHLMGFLHRDNSFLELLELPTVFPLVWGILGWNIHAYHHHLDVHPPIPRPRGKVWRWHQDGGRQNLEIETEPVRPLLSIRTSFWLSDASEPGRGNFMCIPGSHKTGRLPRPQRPELGFEDPQGAIEVCPNRGDVVVFDRRIYHGRSDNYSQITRRVLFVGWTYRWIAPHEDRVITPGHPWWERLTPIQRQLLGGGRDAISYWGLGEDRFPLREYLSERGLLDPAVNNNR</sequence>
<dbReference type="Proteomes" id="UP000677913">
    <property type="component" value="Unassembled WGS sequence"/>
</dbReference>
<feature type="region of interest" description="Disordered" evidence="1">
    <location>
        <begin position="1"/>
        <end position="23"/>
    </location>
</feature>
<dbReference type="EMBL" id="JAGSXH010000002">
    <property type="protein sequence ID" value="MBS2961660.1"/>
    <property type="molecule type" value="Genomic_DNA"/>
</dbReference>
<evidence type="ECO:0000313" key="2">
    <source>
        <dbReference type="EMBL" id="MBS2961660.1"/>
    </source>
</evidence>
<dbReference type="InterPro" id="IPR008775">
    <property type="entry name" value="Phytyl_CoA_dOase-like"/>
</dbReference>
<dbReference type="AlphaFoldDB" id="A0A8J8BAR3"/>
<organism evidence="2 3">
    <name type="scientific">Actinocrinis puniceicyclus</name>
    <dbReference type="NCBI Taxonomy" id="977794"/>
    <lineage>
        <taxon>Bacteria</taxon>
        <taxon>Bacillati</taxon>
        <taxon>Actinomycetota</taxon>
        <taxon>Actinomycetes</taxon>
        <taxon>Catenulisporales</taxon>
        <taxon>Actinospicaceae</taxon>
        <taxon>Actinocrinis</taxon>
    </lineage>
</organism>
<dbReference type="GO" id="GO:0016706">
    <property type="term" value="F:2-oxoglutarate-dependent dioxygenase activity"/>
    <property type="evidence" value="ECO:0007669"/>
    <property type="project" value="UniProtKB-ARBA"/>
</dbReference>
<evidence type="ECO:0000256" key="1">
    <source>
        <dbReference type="SAM" id="MobiDB-lite"/>
    </source>
</evidence>
<name>A0A8J8BAR3_9ACTN</name>
<comment type="caution">
    <text evidence="2">The sequence shown here is derived from an EMBL/GenBank/DDBJ whole genome shotgun (WGS) entry which is preliminary data.</text>
</comment>
<keyword evidence="2" id="KW-0560">Oxidoreductase</keyword>
<protein>
    <submittedName>
        <fullName evidence="2">Phytanoyl-CoA dioxygenase family protein</fullName>
    </submittedName>
</protein>
<dbReference type="PANTHER" id="PTHR20883:SF48">
    <property type="entry name" value="ECTOINE DIOXYGENASE"/>
    <property type="match status" value="1"/>
</dbReference>
<gene>
    <name evidence="2" type="ORF">KGA66_01280</name>
</gene>